<dbReference type="HOGENOM" id="CLU_2327233_0_0_2"/>
<dbReference type="AlphaFoldDB" id="E0SRH8"/>
<protein>
    <submittedName>
        <fullName evidence="1">Uncharacterized protein</fullName>
    </submittedName>
</protein>
<evidence type="ECO:0000313" key="2">
    <source>
        <dbReference type="Proteomes" id="UP000001304"/>
    </source>
</evidence>
<reference evidence="1 2" key="1">
    <citation type="journal article" date="2010" name="Stand. Genomic Sci.">
        <title>Complete genome sequence of Ignisphaera aggregans type strain (AQ1.S1).</title>
        <authorList>
            <person name="Goker M."/>
            <person name="Held B."/>
            <person name="Lapidus A."/>
            <person name="Nolan M."/>
            <person name="Spring S."/>
            <person name="Yasawong M."/>
            <person name="Lucas S."/>
            <person name="Glavina Del Rio T."/>
            <person name="Tice H."/>
            <person name="Cheng J.F."/>
            <person name="Goodwin L."/>
            <person name="Tapia R."/>
            <person name="Pitluck S."/>
            <person name="Liolios K."/>
            <person name="Ivanova N."/>
            <person name="Mavromatis K."/>
            <person name="Mikhailova N."/>
            <person name="Pati A."/>
            <person name="Chen A."/>
            <person name="Palaniappan K."/>
            <person name="Brambilla E."/>
            <person name="Land M."/>
            <person name="Hauser L."/>
            <person name="Chang Y.J."/>
            <person name="Jeffries C.D."/>
            <person name="Brettin T."/>
            <person name="Detter J.C."/>
            <person name="Han C."/>
            <person name="Rohde M."/>
            <person name="Sikorski J."/>
            <person name="Woyke T."/>
            <person name="Bristow J."/>
            <person name="Eisen J.A."/>
            <person name="Markowitz V."/>
            <person name="Hugenholtz P."/>
            <person name="Kyrpides N.C."/>
            <person name="Klenk H.P."/>
        </authorList>
    </citation>
    <scope>NUCLEOTIDE SEQUENCE [LARGE SCALE GENOMIC DNA]</scope>
    <source>
        <strain evidence="2">DSM 17230 / JCM 13409 / AQ1.S1</strain>
    </source>
</reference>
<evidence type="ECO:0000313" key="1">
    <source>
        <dbReference type="EMBL" id="ADM27253.1"/>
    </source>
</evidence>
<proteinExistence type="predicted"/>
<organism evidence="1 2">
    <name type="scientific">Ignisphaera aggregans (strain DSM 17230 / JCM 13409 / AQ1.S1)</name>
    <dbReference type="NCBI Taxonomy" id="583356"/>
    <lineage>
        <taxon>Archaea</taxon>
        <taxon>Thermoproteota</taxon>
        <taxon>Thermoprotei</taxon>
        <taxon>Desulfurococcales</taxon>
        <taxon>Desulfurococcaceae</taxon>
        <taxon>Ignisphaera</taxon>
    </lineage>
</organism>
<name>E0SRH8_IGNAA</name>
<accession>E0SRH8</accession>
<gene>
    <name evidence="1" type="ordered locus">Igag_0415</name>
</gene>
<dbReference type="EMBL" id="CP002098">
    <property type="protein sequence ID" value="ADM27253.1"/>
    <property type="molecule type" value="Genomic_DNA"/>
</dbReference>
<dbReference type="Proteomes" id="UP000001304">
    <property type="component" value="Chromosome"/>
</dbReference>
<dbReference type="BioCyc" id="IAGG583356:GHAH-418-MONOMER"/>
<sequence length="98" mass="11965">MNNDDEHICKNIKYLMTKLLYERRFYFDKNCYLNSEGMKILIEISRLINRCFPHYRNRIRYIIRNPSIDNIAKLAEDLYGSELIEGLFYDPYSYSYDI</sequence>
<dbReference type="STRING" id="583356.Igag_0415"/>
<keyword evidence="2" id="KW-1185">Reference proteome</keyword>
<dbReference type="KEGG" id="iag:Igag_0415"/>